<keyword evidence="8" id="KW-1185">Reference proteome</keyword>
<gene>
    <name evidence="7" type="ORF">PAN0_015d5097</name>
</gene>
<dbReference type="InterPro" id="IPR005282">
    <property type="entry name" value="LC_transporter"/>
</dbReference>
<evidence type="ECO:0000256" key="5">
    <source>
        <dbReference type="ARBA" id="ARBA00022989"/>
    </source>
</evidence>
<dbReference type="RefSeq" id="XP_014654893.1">
    <property type="nucleotide sequence ID" value="XM_014799407.1"/>
</dbReference>
<evidence type="ECO:0000256" key="2">
    <source>
        <dbReference type="ARBA" id="ARBA00022448"/>
    </source>
</evidence>
<evidence type="ECO:0000256" key="4">
    <source>
        <dbReference type="ARBA" id="ARBA00022737"/>
    </source>
</evidence>
<dbReference type="SMART" id="SM00679">
    <property type="entry name" value="CTNS"/>
    <property type="match status" value="2"/>
</dbReference>
<dbReference type="Pfam" id="PF04193">
    <property type="entry name" value="PQ-loop"/>
    <property type="match status" value="2"/>
</dbReference>
<dbReference type="Gene3D" id="1.20.1280.290">
    <property type="match status" value="1"/>
</dbReference>
<dbReference type="GO" id="GO:0000324">
    <property type="term" value="C:fungal-type vacuole"/>
    <property type="evidence" value="ECO:0007669"/>
    <property type="project" value="TreeGrafter"/>
</dbReference>
<dbReference type="GeneID" id="26305976"/>
<dbReference type="NCBIfam" id="TIGR00951">
    <property type="entry name" value="2A43"/>
    <property type="match status" value="1"/>
</dbReference>
<evidence type="ECO:0000256" key="3">
    <source>
        <dbReference type="ARBA" id="ARBA00022692"/>
    </source>
</evidence>
<keyword evidence="2" id="KW-0813">Transport</keyword>
<keyword evidence="4" id="KW-0677">Repeat</keyword>
<evidence type="ECO:0000256" key="6">
    <source>
        <dbReference type="ARBA" id="ARBA00023136"/>
    </source>
</evidence>
<name>A0A081CJM7_PSEA2</name>
<proteinExistence type="predicted"/>
<protein>
    <submittedName>
        <fullName evidence="7">Lysosomal cystine transporter</fullName>
    </submittedName>
</protein>
<evidence type="ECO:0000313" key="8">
    <source>
        <dbReference type="Proteomes" id="UP000053758"/>
    </source>
</evidence>
<dbReference type="AlphaFoldDB" id="A0A081CJM7"/>
<keyword evidence="5" id="KW-1133">Transmembrane helix</keyword>
<dbReference type="HOGENOM" id="CLU_046327_0_0_1"/>
<dbReference type="PANTHER" id="PTHR13131:SF5">
    <property type="entry name" value="CYSTINOSIN"/>
    <property type="match status" value="1"/>
</dbReference>
<dbReference type="EMBL" id="DF830082">
    <property type="protein sequence ID" value="GAK66873.1"/>
    <property type="molecule type" value="Genomic_DNA"/>
</dbReference>
<dbReference type="GO" id="GO:0015184">
    <property type="term" value="F:L-cystine transmembrane transporter activity"/>
    <property type="evidence" value="ECO:0007669"/>
    <property type="project" value="TreeGrafter"/>
</dbReference>
<organism evidence="7 8">
    <name type="scientific">Pseudozyma antarctica</name>
    <name type="common">Yeast</name>
    <name type="synonym">Candida antarctica</name>
    <dbReference type="NCBI Taxonomy" id="84753"/>
    <lineage>
        <taxon>Eukaryota</taxon>
        <taxon>Fungi</taxon>
        <taxon>Dikarya</taxon>
        <taxon>Basidiomycota</taxon>
        <taxon>Ustilaginomycotina</taxon>
        <taxon>Ustilaginomycetes</taxon>
        <taxon>Ustilaginales</taxon>
        <taxon>Ustilaginaceae</taxon>
        <taxon>Moesziomyces</taxon>
    </lineage>
</organism>
<dbReference type="GO" id="GO:0005774">
    <property type="term" value="C:vacuolar membrane"/>
    <property type="evidence" value="ECO:0007669"/>
    <property type="project" value="TreeGrafter"/>
</dbReference>
<keyword evidence="6" id="KW-0472">Membrane</keyword>
<sequence length="274" mass="30063">MPPSLGSSMIDQGSLAVVALSRLLGWLYTLAWSLSFYPQVIHNHTARSTRGLSSDFVALNAVGHASYLAYNTLLLYYAPVRKAYRHTHGGRDNVVQFNDFAFSLHATLLALITLAQYLRYRKNDQEVSRPVRLGLAGALTAGVFLAGAKRLKLVNWLHIVNAFSSLKLAVTLTKYIPQLKLNRDRRSTQGFAIENVLLDLAGGSLSLAQLVLDAVVMQGSWSGVAGDWGKLGLGLLSCAFDAALMYQHYILYPQHESDSQEPSETDPLLPSSSR</sequence>
<evidence type="ECO:0000313" key="7">
    <source>
        <dbReference type="EMBL" id="GAK66873.1"/>
    </source>
</evidence>
<keyword evidence="3" id="KW-0812">Transmembrane</keyword>
<accession>A0A081CJM7</accession>
<dbReference type="GO" id="GO:0012505">
    <property type="term" value="C:endomembrane system"/>
    <property type="evidence" value="ECO:0007669"/>
    <property type="project" value="UniProtKB-SubCell"/>
</dbReference>
<dbReference type="InterPro" id="IPR006603">
    <property type="entry name" value="PQ-loop_rpt"/>
</dbReference>
<comment type="subcellular location">
    <subcellularLocation>
        <location evidence="1">Endomembrane system</location>
        <topology evidence="1">Multi-pass membrane protein</topology>
    </subcellularLocation>
</comment>
<dbReference type="PANTHER" id="PTHR13131">
    <property type="entry name" value="CYSTINOSIN"/>
    <property type="match status" value="1"/>
</dbReference>
<reference evidence="8" key="1">
    <citation type="journal article" date="2014" name="Genome Announc.">
        <title>Draft Genome Sequence of the Yeast Pseudozyma antarctica Type Strain JCM10317, a Producer of the Glycolipid Biosurfactants, Mannosylerythritol Lipids.</title>
        <authorList>
            <person name="Saika A."/>
            <person name="Koike H."/>
            <person name="Hori T."/>
            <person name="Fukuoka T."/>
            <person name="Sato S."/>
            <person name="Habe H."/>
            <person name="Kitamoto D."/>
            <person name="Morita T."/>
        </authorList>
    </citation>
    <scope>NUCLEOTIDE SEQUENCE [LARGE SCALE GENOMIC DNA]</scope>
    <source>
        <strain evidence="8">JCM 10317</strain>
    </source>
</reference>
<evidence type="ECO:0000256" key="1">
    <source>
        <dbReference type="ARBA" id="ARBA00004127"/>
    </source>
</evidence>
<dbReference type="Proteomes" id="UP000053758">
    <property type="component" value="Unassembled WGS sequence"/>
</dbReference>
<dbReference type="OrthoDB" id="75720at2759"/>